<dbReference type="InterPro" id="IPR050280">
    <property type="entry name" value="OMP_Chaperone_SurA"/>
</dbReference>
<evidence type="ECO:0000313" key="6">
    <source>
        <dbReference type="Proteomes" id="UP000030134"/>
    </source>
</evidence>
<dbReference type="InterPro" id="IPR046357">
    <property type="entry name" value="PPIase_dom_sf"/>
</dbReference>
<dbReference type="EMBL" id="JQZW01000008">
    <property type="protein sequence ID" value="KGN97896.1"/>
    <property type="molecule type" value="Genomic_DNA"/>
</dbReference>
<evidence type="ECO:0000256" key="1">
    <source>
        <dbReference type="ARBA" id="ARBA00022729"/>
    </source>
</evidence>
<dbReference type="eggNOG" id="COG0760">
    <property type="taxonomic scope" value="Bacteria"/>
</dbReference>
<keyword evidence="2" id="KW-0697">Rotamase</keyword>
<reference evidence="5 6" key="1">
    <citation type="submission" date="2014-08" db="EMBL/GenBank/DDBJ databases">
        <title>Porphyromonas gingivicanis strain:COT-022_OH1391 Genome sequencing.</title>
        <authorList>
            <person name="Wallis C."/>
            <person name="Deusch O."/>
            <person name="O'Flynn C."/>
            <person name="Davis I."/>
            <person name="Jospin G."/>
            <person name="Darling A.E."/>
            <person name="Coil D.A."/>
            <person name="Alexiev A."/>
            <person name="Horsfall A."/>
            <person name="Kirkwood N."/>
            <person name="Harris S."/>
            <person name="Eisen J.A."/>
        </authorList>
    </citation>
    <scope>NUCLEOTIDE SEQUENCE [LARGE SCALE GENOMIC DNA]</scope>
    <source>
        <strain evidence="6">COT-022 OH1391</strain>
    </source>
</reference>
<feature type="signal peptide" evidence="3">
    <location>
        <begin position="1"/>
        <end position="20"/>
    </location>
</feature>
<dbReference type="InterPro" id="IPR027304">
    <property type="entry name" value="Trigger_fact/SurA_dom_sf"/>
</dbReference>
<dbReference type="PROSITE" id="PS50198">
    <property type="entry name" value="PPIC_PPIASE_2"/>
    <property type="match status" value="2"/>
</dbReference>
<dbReference type="PANTHER" id="PTHR47637">
    <property type="entry name" value="CHAPERONE SURA"/>
    <property type="match status" value="1"/>
</dbReference>
<dbReference type="SUPFAM" id="SSF109998">
    <property type="entry name" value="Triger factor/SurA peptide-binding domain-like"/>
    <property type="match status" value="1"/>
</dbReference>
<comment type="caution">
    <text evidence="5">The sequence shown here is derived from an EMBL/GenBank/DDBJ whole genome shotgun (WGS) entry which is preliminary data.</text>
</comment>
<accession>A0A0A2G3W4</accession>
<evidence type="ECO:0000259" key="4">
    <source>
        <dbReference type="PROSITE" id="PS50198"/>
    </source>
</evidence>
<keyword evidence="2 5" id="KW-0413">Isomerase</keyword>
<evidence type="ECO:0000313" key="5">
    <source>
        <dbReference type="EMBL" id="KGN97896.1"/>
    </source>
</evidence>
<protein>
    <submittedName>
        <fullName evidence="5">Peptidylprolyl isomerase</fullName>
    </submittedName>
</protein>
<gene>
    <name evidence="5" type="ORF">HQ36_02890</name>
</gene>
<dbReference type="Gene3D" id="3.10.50.40">
    <property type="match status" value="2"/>
</dbReference>
<dbReference type="STRING" id="266762.HQ36_02890"/>
<dbReference type="PANTHER" id="PTHR47637:SF1">
    <property type="entry name" value="CHAPERONE SURA"/>
    <property type="match status" value="1"/>
</dbReference>
<dbReference type="Pfam" id="PF00639">
    <property type="entry name" value="Rotamase"/>
    <property type="match status" value="2"/>
</dbReference>
<keyword evidence="1 3" id="KW-0732">Signal</keyword>
<organism evidence="5 6">
    <name type="scientific">Porphyromonas gingivicanis</name>
    <dbReference type="NCBI Taxonomy" id="266762"/>
    <lineage>
        <taxon>Bacteria</taxon>
        <taxon>Pseudomonadati</taxon>
        <taxon>Bacteroidota</taxon>
        <taxon>Bacteroidia</taxon>
        <taxon>Bacteroidales</taxon>
        <taxon>Porphyromonadaceae</taxon>
        <taxon>Porphyromonas</taxon>
    </lineage>
</organism>
<dbReference type="Proteomes" id="UP000030134">
    <property type="component" value="Unassembled WGS sequence"/>
</dbReference>
<dbReference type="GO" id="GO:0003755">
    <property type="term" value="F:peptidyl-prolyl cis-trans isomerase activity"/>
    <property type="evidence" value="ECO:0007669"/>
    <property type="project" value="UniProtKB-KW"/>
</dbReference>
<dbReference type="InterPro" id="IPR000297">
    <property type="entry name" value="PPIase_PpiC"/>
</dbReference>
<name>A0A0A2G3W4_9PORP</name>
<proteinExistence type="predicted"/>
<feature type="chain" id="PRO_5007760334" evidence="3">
    <location>
        <begin position="21"/>
        <end position="456"/>
    </location>
</feature>
<evidence type="ECO:0000256" key="3">
    <source>
        <dbReference type="SAM" id="SignalP"/>
    </source>
</evidence>
<sequence>MISIAMGGLLTIASCFSLQAQSNIVDEVVWMVGDEPILHSDVEYQKMRMLSEGMRVQDDLDCLISEQLAVQMLFLNQAKIDSITVDESSVTRFVESDIQGMIGQIGSKEKLEEYFGKNLAQIREDRKRMVRNNEIVRSMQQKIASNLTVSPSEIRSYFNSLPADSIPFVPTQVEVQKIARMPNVSLSEIDRIKERLRAFSADISSGKSTFSSLARLYSQDNRTATQGGEYGFVPKTSLETEFARVVFELNDPNRVSQVIKTEEGYHIVQLIEKRGDLINFRHILLRPEVANEALEREVMKLDSIGSLITKSEISFEKAVDEYSQDEKTINNNGLLINENYQSTLAGSSLFSMEDLPQDISRQIANLRVGEISRPFIMINDKGNKEVVLVKLKNRDEAHRANLQMDFQAIKAMALESKRNKVLDEWVKTQQKKTFVEVNEKYRNCTFKYPGWIHENK</sequence>
<feature type="domain" description="PpiC" evidence="4">
    <location>
        <begin position="170"/>
        <end position="272"/>
    </location>
</feature>
<dbReference type="AlphaFoldDB" id="A0A0A2G3W4"/>
<feature type="domain" description="PpiC" evidence="4">
    <location>
        <begin position="275"/>
        <end position="375"/>
    </location>
</feature>
<keyword evidence="6" id="KW-1185">Reference proteome</keyword>
<evidence type="ECO:0000256" key="2">
    <source>
        <dbReference type="PROSITE-ProRule" id="PRU00278"/>
    </source>
</evidence>
<dbReference type="SUPFAM" id="SSF54534">
    <property type="entry name" value="FKBP-like"/>
    <property type="match status" value="2"/>
</dbReference>